<keyword evidence="7" id="KW-0547">Nucleotide-binding</keyword>
<evidence type="ECO:0000256" key="7">
    <source>
        <dbReference type="ARBA" id="ARBA00022741"/>
    </source>
</evidence>
<comment type="subcellular location">
    <subcellularLocation>
        <location evidence="1">Nucleus</location>
    </subcellularLocation>
</comment>
<evidence type="ECO:0000256" key="11">
    <source>
        <dbReference type="ARBA" id="ARBA00023242"/>
    </source>
</evidence>
<comment type="function">
    <text evidence="12">Functions as a component of the DNA-binding general transcription factor complex TFIID. Binding of TFIID to a promoter (with or without TATA element) is the initial step in pre-initiation complex (PIC) formation. TFIID plays a key role in the regulation of gene expression by RNA polymerase II through different activities such as transcription activator interaction, core promoter recognition and selectivity, TFIIA and TFIIB interaction, chromatin modification (histone acetylation by TAF1), facilitation of DNA opening and initiation of transcription.</text>
</comment>
<dbReference type="GO" id="GO:0006367">
    <property type="term" value="P:transcription initiation at RNA polymerase II promoter"/>
    <property type="evidence" value="ECO:0007669"/>
    <property type="project" value="TreeGrafter"/>
</dbReference>
<protein>
    <recommendedName>
        <fullName evidence="4">Transcription initiation factor TFIID subunit 2</fullName>
        <ecNumber evidence="3">6.3.4.19</ecNumber>
    </recommendedName>
    <alternativeName>
        <fullName evidence="14">TBP-associated factor 2</fullName>
    </alternativeName>
</protein>
<dbReference type="InterPro" id="IPR011063">
    <property type="entry name" value="TilS/TtcA_N"/>
</dbReference>
<keyword evidence="10" id="KW-0804">Transcription</keyword>
<dbReference type="NCBIfam" id="TIGR02432">
    <property type="entry name" value="lysidine_TilS_N"/>
    <property type="match status" value="1"/>
</dbReference>
<evidence type="ECO:0000313" key="19">
    <source>
        <dbReference type="EMBL" id="KAF6069792.1"/>
    </source>
</evidence>
<dbReference type="InterPro" id="IPR012795">
    <property type="entry name" value="tRNA_Ile_lys_synt_N"/>
</dbReference>
<proteinExistence type="inferred from homology"/>
<evidence type="ECO:0000256" key="9">
    <source>
        <dbReference type="ARBA" id="ARBA00023015"/>
    </source>
</evidence>
<evidence type="ECO:0000259" key="18">
    <source>
        <dbReference type="Pfam" id="PF25577"/>
    </source>
</evidence>
<accession>A0A8H6F5B7</accession>
<dbReference type="Gene3D" id="1.10.390.10">
    <property type="entry name" value="Neutral Protease Domain 2"/>
    <property type="match status" value="1"/>
</dbReference>
<feature type="compositionally biased region" description="Acidic residues" evidence="15">
    <location>
        <begin position="642"/>
        <end position="653"/>
    </location>
</feature>
<evidence type="ECO:0000313" key="20">
    <source>
        <dbReference type="Proteomes" id="UP000536275"/>
    </source>
</evidence>
<keyword evidence="11" id="KW-0539">Nucleus</keyword>
<feature type="domain" description="tRNA(Ile)-lysidine/2-thiocytidine synthase N-terminal" evidence="16">
    <location>
        <begin position="23"/>
        <end position="220"/>
    </location>
</feature>
<dbReference type="GO" id="GO:0032267">
    <property type="term" value="F:tRNA(Ile)-lysidine synthase activity"/>
    <property type="evidence" value="ECO:0007669"/>
    <property type="project" value="UniProtKB-EC"/>
</dbReference>
<feature type="compositionally biased region" description="Polar residues" evidence="15">
    <location>
        <begin position="1659"/>
        <end position="1670"/>
    </location>
</feature>
<evidence type="ECO:0000256" key="15">
    <source>
        <dbReference type="SAM" id="MobiDB-lite"/>
    </source>
</evidence>
<dbReference type="CDD" id="cd01992">
    <property type="entry name" value="TilS_N"/>
    <property type="match status" value="1"/>
</dbReference>
<dbReference type="InterPro" id="IPR042097">
    <property type="entry name" value="Aminopeptidase_N-like_N_sf"/>
</dbReference>
<dbReference type="Pfam" id="PF25577">
    <property type="entry name" value="TPR_TAF2_C"/>
    <property type="match status" value="1"/>
</dbReference>
<keyword evidence="8" id="KW-0067">ATP-binding</keyword>
<feature type="compositionally biased region" description="Polar residues" evidence="15">
    <location>
        <begin position="631"/>
        <end position="641"/>
    </location>
</feature>
<dbReference type="Proteomes" id="UP000536275">
    <property type="component" value="Unassembled WGS sequence"/>
</dbReference>
<dbReference type="PANTHER" id="PTHR15137">
    <property type="entry name" value="TRANSCRIPTION INITIATION FACTOR TFIID"/>
    <property type="match status" value="1"/>
</dbReference>
<evidence type="ECO:0000256" key="2">
    <source>
        <dbReference type="ARBA" id="ARBA00010937"/>
    </source>
</evidence>
<dbReference type="SUPFAM" id="SSF63737">
    <property type="entry name" value="Leukotriene A4 hydrolase N-terminal domain"/>
    <property type="match status" value="1"/>
</dbReference>
<feature type="domain" description="Transcription initiation factor TFIID subunit 2 TPR repeats" evidence="18">
    <location>
        <begin position="1139"/>
        <end position="1423"/>
    </location>
</feature>
<dbReference type="HAMAP" id="MF_01161">
    <property type="entry name" value="tRNA_Ile_lys_synt"/>
    <property type="match status" value="1"/>
</dbReference>
<dbReference type="Pfam" id="PF25316">
    <property type="entry name" value="TAF2_3rd"/>
    <property type="match status" value="1"/>
</dbReference>
<evidence type="ECO:0000256" key="8">
    <source>
        <dbReference type="ARBA" id="ARBA00022840"/>
    </source>
</evidence>
<evidence type="ECO:0000256" key="1">
    <source>
        <dbReference type="ARBA" id="ARBA00004123"/>
    </source>
</evidence>
<feature type="domain" description="Transcription initiation factor TFIID subunit 2 Ig-like" evidence="17">
    <location>
        <begin position="972"/>
        <end position="1138"/>
    </location>
</feature>
<evidence type="ECO:0000256" key="13">
    <source>
        <dbReference type="ARBA" id="ARBA00048539"/>
    </source>
</evidence>
<dbReference type="EMBL" id="JABWAD010000030">
    <property type="protein sequence ID" value="KAF6069792.1"/>
    <property type="molecule type" value="Genomic_DNA"/>
</dbReference>
<dbReference type="InterPro" id="IPR057345">
    <property type="entry name" value="Ig-like_TAF2"/>
</dbReference>
<dbReference type="EC" id="6.3.4.19" evidence="3"/>
<dbReference type="SUPFAM" id="SSF52402">
    <property type="entry name" value="Adenine nucleotide alpha hydrolases-like"/>
    <property type="match status" value="1"/>
</dbReference>
<dbReference type="GO" id="GO:0005669">
    <property type="term" value="C:transcription factor TFIID complex"/>
    <property type="evidence" value="ECO:0007669"/>
    <property type="project" value="InterPro"/>
</dbReference>
<evidence type="ECO:0000259" key="17">
    <source>
        <dbReference type="Pfam" id="PF25316"/>
    </source>
</evidence>
<dbReference type="GO" id="GO:0000976">
    <property type="term" value="F:transcription cis-regulatory region binding"/>
    <property type="evidence" value="ECO:0007669"/>
    <property type="project" value="TreeGrafter"/>
</dbReference>
<dbReference type="Gene3D" id="2.60.40.1730">
    <property type="entry name" value="tricorn interacting facor f3 domain"/>
    <property type="match status" value="1"/>
</dbReference>
<keyword evidence="6" id="KW-0819">tRNA processing</keyword>
<evidence type="ECO:0000256" key="6">
    <source>
        <dbReference type="ARBA" id="ARBA00022694"/>
    </source>
</evidence>
<dbReference type="CDD" id="cd09839">
    <property type="entry name" value="M1_like_TAF2"/>
    <property type="match status" value="1"/>
</dbReference>
<sequence>MAITNVLFRKSLDRLFNGNAPKKVAVALSGGPDSMLLTWFLSQCKFEIYAITIDHKYRPESSREALSVYERVKNWNLNHIIKSLDYPAGVDPTKLNNFEEIARGKRYEAMAQVCYDKDIPVLFLGHHRDDQLETFIQRLQGNSSIFGLAGTHKVSPLPISKDLSPTSALFNQTSQVRILRPFWDYDKQDILETCQLNNIAYVTDPTNKDVSLTRRNYLRHLINDIIPAKNNQSHSPYLLIDKSQLIDSHTKCLEFATMFENRAMALSESLQSSGLIKEFPALGSLQVKFPRQCLDQTNGIVTSRFLYRILHPYSTLKHYHWAYAKLERQLIPRITKFLEQGQSGTFKLTMMNLVFEVTNNIQSEMVGGLINTPLARQINAKKVVNPVIQSFKVAHQRVNIDIDLSSNSIDGFTELTVIPTSNKLKVIKLDCREMEIKDVLINGIINVMDLYSDTFNVHQHHLIRSKLDYIFKNPKHDEESLDYNTQELKILLPDNMKFELTDINSIQTPSGTSHPGTATPSHLKSKGTGSEYYYTPIQLKVVYKVKNPQNGVNFVTNEDIEKKLWHAYTTNSNYNVSTSSWVPCIDDLSSRCTWSLEVNIPRTLKDIGNPRMIGSKEALDYQQMRRKRSGEATQNFAQQNNDSDDDDDDEDIGNYDMVVPSGDFNNVKETPHPIDLSKKVVSWSIFNPVCAHHVGWAVGCFESFVLSDESAGAKEDDEEDTVLRGDDAENVNNPVTIYSLPEDVEWAKNTSIITNKALDFFSKEYGSFPFSSYAIVFVRYSPCQTSNFAGLSVMSSKLLYPPDMIEPMFTVTDILLKSIATQWAGINISPQTFNDMWCTIGIAGFMAISFIKKLMGANEFRYRLRKQMDKVVAEDVGRHAIASQPFKYPVSEDDLSFVWLKSPIVLFILDNRMTKTDKSFGLSRVLPKLFLQAMSGSLPNGTLNTEHFRYVCEKVNRNKLENFFKQWVFGAGAPVFRISQRFNKKKGMIEMNIRQVQHHERTPKKLDSSSFIGDAVAYLDNEPSPPQQHVFTGPMTIRVHESDGSPYEHIVELKEANTKLDIQYNSKFRKIKKKDDGVDPGIAFNQFGDVLLSHAEMQEWNLRDWDKRDEESLSSEPFEWIRGDVDFEWIARIDIKQPDFMFGSQLVYDRDIEAQLEAVRYFGELEKTNTTYCTALTRTLMDDRYFYGVRIAAAQALADCSNEANNFIGLEYLLKAFGELYCFDDSFIPKSNDFSDFRGFMLQSAFPRILCGVKDNDGKVPKRIQNLLLNLVKFNDNSMNAFVDSLYVSELVVSLVTSTVSGWRNDIEEYNDTEFAGKVSSELFRLQKLDRWIPSYQNIIEVTCIQQNIRMALVGARKLSFEELLYMTLDKYPMEARVEAFRGILELGGLKNKSILQYFLKVCLLNFERPLYRSKLIEALVKSVSSVATYGVDTNVKSSSNRIIIDDGSQDNSAMKSKRDDMARASIKGAIEILRRDFSEGQGLRETLWELLHTSLIGLHERRSIFCLCQVLFKEVDSYVVKLPVPSMPVEEYVRKKIVAKVSNYPGQVTIKREGRFKIQLATRKSVIAKPVIEAKQKAASAVHVDPVIPTKVTFKLPGHRLAGFAKKVELDGTLVTIKLGRDMKSKVDALAHRYVRINTKRRKIEVSKVPFIEKEEGSNTSGVTEVSRNTGEKEDAKSPSPILVKKEKKRPKVYIHFGGNVKKPDQGSSSSSSKEGSTEVE</sequence>
<reference evidence="19 20" key="1">
    <citation type="submission" date="2020-03" db="EMBL/GenBank/DDBJ databases">
        <title>FDA dAtabase for Regulatory Grade micrObial Sequences (FDA-ARGOS): Supporting development and validation of Infectious Disease Dx tests.</title>
        <authorList>
            <person name="Campos J."/>
            <person name="Goldberg B."/>
            <person name="Tallon L."/>
            <person name="Sadzewicz L."/>
            <person name="Vavikolanu K."/>
            <person name="Mehta A."/>
            <person name="Aluvathingal J."/>
            <person name="Nadendla S."/>
            <person name="Nandy P."/>
            <person name="Geyer C."/>
            <person name="Yan Y."/>
            <person name="Sichtig H."/>
        </authorList>
    </citation>
    <scope>NUCLEOTIDE SEQUENCE [LARGE SCALE GENOMIC DNA]</scope>
    <source>
        <strain evidence="19 20">FDAARGOS_656</strain>
    </source>
</reference>
<evidence type="ECO:0000256" key="5">
    <source>
        <dbReference type="ARBA" id="ARBA00022598"/>
    </source>
</evidence>
<dbReference type="InterPro" id="IPR014729">
    <property type="entry name" value="Rossmann-like_a/b/a_fold"/>
</dbReference>
<dbReference type="Gene3D" id="3.40.50.620">
    <property type="entry name" value="HUPs"/>
    <property type="match status" value="1"/>
</dbReference>
<comment type="similarity">
    <text evidence="2">Belongs to the TAF2 family.</text>
</comment>
<dbReference type="FunFam" id="1.10.390.10:FF:000011">
    <property type="entry name" value="Transcription initiation factor TFIID subunit"/>
    <property type="match status" value="1"/>
</dbReference>
<dbReference type="GO" id="GO:0008033">
    <property type="term" value="P:tRNA processing"/>
    <property type="evidence" value="ECO:0007669"/>
    <property type="project" value="UniProtKB-KW"/>
</dbReference>
<dbReference type="Pfam" id="PF01171">
    <property type="entry name" value="ATP_bind_3"/>
    <property type="match status" value="1"/>
</dbReference>
<evidence type="ECO:0000256" key="3">
    <source>
        <dbReference type="ARBA" id="ARBA00013267"/>
    </source>
</evidence>
<feature type="region of interest" description="Disordered" evidence="15">
    <location>
        <begin position="626"/>
        <end position="653"/>
    </location>
</feature>
<feature type="region of interest" description="Disordered" evidence="15">
    <location>
        <begin position="1658"/>
        <end position="1722"/>
    </location>
</feature>
<dbReference type="InterPro" id="IPR057991">
    <property type="entry name" value="TPR_TAF2_C"/>
</dbReference>
<comment type="catalytic activity">
    <reaction evidence="13">
        <text>cytidine(34) in tRNA(Ile2) + L-lysine + ATP = lysidine(34) in tRNA(Ile2) + AMP + diphosphate + H(+)</text>
        <dbReference type="Rhea" id="RHEA:43744"/>
        <dbReference type="Rhea" id="RHEA-COMP:10625"/>
        <dbReference type="Rhea" id="RHEA-COMP:10670"/>
        <dbReference type="ChEBI" id="CHEBI:15378"/>
        <dbReference type="ChEBI" id="CHEBI:30616"/>
        <dbReference type="ChEBI" id="CHEBI:32551"/>
        <dbReference type="ChEBI" id="CHEBI:33019"/>
        <dbReference type="ChEBI" id="CHEBI:82748"/>
        <dbReference type="ChEBI" id="CHEBI:83665"/>
        <dbReference type="ChEBI" id="CHEBI:456215"/>
        <dbReference type="EC" id="6.3.4.19"/>
    </reaction>
</comment>
<evidence type="ECO:0000256" key="14">
    <source>
        <dbReference type="ARBA" id="ARBA00076306"/>
    </source>
</evidence>
<dbReference type="SUPFAM" id="SSF55486">
    <property type="entry name" value="Metalloproteases ('zincins'), catalytic domain"/>
    <property type="match status" value="1"/>
</dbReference>
<gene>
    <name evidence="19" type="ORF">FOB64_002871</name>
</gene>
<organism evidence="19 20">
    <name type="scientific">Candida albicans</name>
    <name type="common">Yeast</name>
    <dbReference type="NCBI Taxonomy" id="5476"/>
    <lineage>
        <taxon>Eukaryota</taxon>
        <taxon>Fungi</taxon>
        <taxon>Dikarya</taxon>
        <taxon>Ascomycota</taxon>
        <taxon>Saccharomycotina</taxon>
        <taxon>Pichiomycetes</taxon>
        <taxon>Debaryomycetaceae</taxon>
        <taxon>Candida/Lodderomyces clade</taxon>
        <taxon>Candida</taxon>
    </lineage>
</organism>
<dbReference type="InterPro" id="IPR012094">
    <property type="entry name" value="tRNA_Ile_lys_synt"/>
</dbReference>
<evidence type="ECO:0000256" key="10">
    <source>
        <dbReference type="ARBA" id="ARBA00023163"/>
    </source>
</evidence>
<dbReference type="GO" id="GO:0016251">
    <property type="term" value="F:RNA polymerase II general transcription initiation factor activity"/>
    <property type="evidence" value="ECO:0007669"/>
    <property type="project" value="TreeGrafter"/>
</dbReference>
<keyword evidence="9" id="KW-0805">Transcription regulation</keyword>
<dbReference type="InterPro" id="IPR037813">
    <property type="entry name" value="TAF2"/>
</dbReference>
<name>A0A8H6F5B7_CANAX</name>
<dbReference type="PANTHER" id="PTHR15137:SF9">
    <property type="entry name" value="TRANSCRIPTION INITIATION FACTOR TFIID SUBUNIT 2"/>
    <property type="match status" value="1"/>
</dbReference>
<comment type="caution">
    <text evidence="19">The sequence shown here is derived from an EMBL/GenBank/DDBJ whole genome shotgun (WGS) entry which is preliminary data.</text>
</comment>
<keyword evidence="5" id="KW-0436">Ligase</keyword>
<dbReference type="GO" id="GO:0005524">
    <property type="term" value="F:ATP binding"/>
    <property type="evidence" value="ECO:0007669"/>
    <property type="project" value="UniProtKB-KW"/>
</dbReference>
<evidence type="ECO:0000256" key="4">
    <source>
        <dbReference type="ARBA" id="ARBA00017363"/>
    </source>
</evidence>
<dbReference type="GO" id="GO:0003682">
    <property type="term" value="F:chromatin binding"/>
    <property type="evidence" value="ECO:0007669"/>
    <property type="project" value="TreeGrafter"/>
</dbReference>
<evidence type="ECO:0000256" key="12">
    <source>
        <dbReference type="ARBA" id="ARBA00025346"/>
    </source>
</evidence>
<dbReference type="InterPro" id="IPR027268">
    <property type="entry name" value="Peptidase_M4/M1_CTD_sf"/>
</dbReference>
<evidence type="ECO:0000259" key="16">
    <source>
        <dbReference type="Pfam" id="PF01171"/>
    </source>
</evidence>